<comment type="caution">
    <text evidence="1">The sequence shown here is derived from an EMBL/GenBank/DDBJ whole genome shotgun (WGS) entry which is preliminary data.</text>
</comment>
<protein>
    <submittedName>
        <fullName evidence="1">BUD4</fullName>
    </submittedName>
</protein>
<accession>A0ACB7FNT1</accession>
<proteinExistence type="predicted"/>
<evidence type="ECO:0000313" key="2">
    <source>
        <dbReference type="Proteomes" id="UP000742417"/>
    </source>
</evidence>
<sequence length="1712" mass="193622">MQTSISTTTIEDHLHHYFPEESQKLLSRESSINTDLFKHENESVDLLLKEMNSTRSKLLPIDKHSHLQLQPQSSSASIFNSPTKPLNFPRTNSKPSLDPNSSSDTYTSEQDQEKGKEEKKDTAFQTSFDRNFDLDNSIDIQQTIQHQQQQPQQQQQLPQTDNNLIDEFSFQTPMTSTLDLTKQNPTVDKINENHAPTYINTSPNKSIMKKATPKASPKKVAFTVTNPEIHHYPDNRVEEEDQSQQKEDSVEPPSIQHQWKDPSQFNYSDEDTNASVPPTPPLHTTKPTFAQLLNKNHEVNLEPEALTDMKLKHENFSNLSLDEKVNLYLSPTNNNNSKNVSDMDLHLQNLQDASKNKTNESIHNLSFALKAPKNDIENPLNSLTNADILLRSSGSSQSSLQSLRDDNRVLESVPGSPKKVNPGLSLNDGIKGFSDEVVESLLPRDLSRDKFETTKENDAPEHNNKNFIDAKSTNTNKGQLLVSSDDHLDSFDRSYNHTEQSILNLLNSASQSQISLNALEKQRQTQEQEQTQAAEPEEETSFSDNIKVKQEPKSNLEFVKVTIKKEPVLATEIKAPKREFSSRILRIKNEDEIAEPADIHPKKENEANSHVEDTDALLKKALNDDEESDTTQNSTKMSIRFHIDSDWKLEDSNDGDREDNDDISRFEKSDILNDVSQTSDIIGDKYGNSSSEITTKTLAPPRSDNNDKENSKSFEDPANNESSQQQLEVPHTKEDDSILANSSNIAPPEELTLPVVEANDYSSFNDVTKTFDAYSSFEESLSREHETDSKPINFISIWHKQEKQKKYQIHKVPTKQIIASYQQYKNEQESRVTSDKVKIPNAIQSKKFKEVNVMSRRVVSPDMDDLNVSQFLPELSEDSGFKDLNFANYSNNTNRPRSFTPLSTKNVLSNIDNDPNVVEPPEPKSYAEIRNARRLSANKAAPNQAPPLPPQRQPSSTRSNSNKRVSRFRVPTFEIRRTSSALAPCDMYNDIFDDFSAGSKPTIKAEGMKTLPSMDKDDVKRILNAKKGVTQDEYINAKLVDQKPKKNSIVTDPEDRYEELQQTASIHNATIDSSIYGRPDSISTDMLPYLSDELKKPPTALLSADRLFMEQEVHPLRSNSVLVHPGAGAATNSSMLPEPDFELINSPARNVLNNSDNVAISGNASTISFNQLDMNFDDQATIGQNIQEQPASKSANTVRGDDDGLASAPETPRTPTKKESISSKPAKLSSASPRKSPIKIGSPVRVIKKNGSIAGIEPIPKATHKPKKSFQGNEISNHKVRDGGISPSTGSEHQQHNPSMVSVPSQYTDATSTVPDENKDVQHKPREKQKQNHHHHHHHHHKQKTDIPGVVDDEIPDVGLQERGKLFFRVLGIKNINLPDINTHKGRFTLTLDNGVHCVTTPEYNMDDHNVAIGKEFELTVADSLEFILTLKASYEKPRGTLVEVTEKKVVKSRNRLSRLFGSKDIITTTKFVPTEVKDTWANKFAPDGSFARCYIDLQQFEDQITGKALQFDLNCFNEWETMSNGNQPMKRGKPYKIAQLEVKMLYVPRSDPREILPTSIRSAYESINELNNEQNNYFEGYLHQEGGDCPIFKKRFFKLMGTSLLAHSEISHKTRAKINLSKVVDLIYVDKENIDRSNHRNFSDVLLLDHAFKIKFANGELIDFCAPNKHEMKIWIQNLQEIIYRNRFRRQPWVNLMLQQQQQQQQQSSQQ</sequence>
<gene>
    <name evidence="1" type="primary">BUD4</name>
    <name evidence="1" type="ORF">GWM34_02365</name>
</gene>
<reference evidence="1" key="1">
    <citation type="submission" date="2020-12" db="EMBL/GenBank/DDBJ databases">
        <title>Draft Genome of Candida africana.</title>
        <authorList>
            <person name="Ayanbimpe G.M."/>
            <person name="Enweani I.B."/>
            <person name="Aguiyi J.C."/>
            <person name="Nnadi U.P."/>
            <person name="Izam Y."/>
            <person name="Ubani A."/>
            <person name="Ngene A.C."/>
        </authorList>
    </citation>
    <scope>NUCLEOTIDE SEQUENCE</scope>
    <source>
        <strain evidence="1">CEC4854</strain>
    </source>
</reference>
<dbReference type="Proteomes" id="UP000742417">
    <property type="component" value="Unassembled WGS sequence"/>
</dbReference>
<keyword evidence="2" id="KW-1185">Reference proteome</keyword>
<dbReference type="EMBL" id="JAENJO010000005">
    <property type="protein sequence ID" value="KAG8202734.1"/>
    <property type="molecule type" value="Genomic_DNA"/>
</dbReference>
<feature type="non-terminal residue" evidence="1">
    <location>
        <position position="1"/>
    </location>
</feature>
<organism evidence="1 2">
    <name type="scientific">Candida africana</name>
    <dbReference type="NCBI Taxonomy" id="241526"/>
    <lineage>
        <taxon>Eukaryota</taxon>
        <taxon>Fungi</taxon>
        <taxon>Dikarya</taxon>
        <taxon>Ascomycota</taxon>
        <taxon>Saccharomycotina</taxon>
        <taxon>Pichiomycetes</taxon>
        <taxon>Debaryomycetaceae</taxon>
        <taxon>Candida/Lodderomyces clade</taxon>
        <taxon>Candida</taxon>
    </lineage>
</organism>
<name>A0ACB7FNT1_9ASCO</name>
<evidence type="ECO:0000313" key="1">
    <source>
        <dbReference type="EMBL" id="KAG8202734.1"/>
    </source>
</evidence>